<proteinExistence type="predicted"/>
<feature type="region of interest" description="Disordered" evidence="4">
    <location>
        <begin position="524"/>
        <end position="565"/>
    </location>
</feature>
<comment type="subcellular location">
    <subcellularLocation>
        <location evidence="1">Nucleus</location>
    </subcellularLocation>
</comment>
<feature type="region of interest" description="Disordered" evidence="4">
    <location>
        <begin position="123"/>
        <end position="160"/>
    </location>
</feature>
<evidence type="ECO:0000259" key="5">
    <source>
        <dbReference type="PROSITE" id="PS50090"/>
    </source>
</evidence>
<dbReference type="OrthoDB" id="2020981at2759"/>
<dbReference type="STRING" id="2094558.A0A314YYI3"/>
<dbReference type="PANTHER" id="PTHR21717:SF83">
    <property type="match status" value="1"/>
</dbReference>
<dbReference type="InterPro" id="IPR031105">
    <property type="entry name" value="TRP_plant"/>
</dbReference>
<dbReference type="InterPro" id="IPR029071">
    <property type="entry name" value="Ubiquitin-like_domsf"/>
</dbReference>
<dbReference type="SMART" id="SM00717">
    <property type="entry name" value="SANT"/>
    <property type="match status" value="1"/>
</dbReference>
<protein>
    <submittedName>
        <fullName evidence="7">Telomere repeat-binding protein 5</fullName>
    </submittedName>
</protein>
<dbReference type="InterPro" id="IPR009057">
    <property type="entry name" value="Homeodomain-like_sf"/>
</dbReference>
<gene>
    <name evidence="7" type="ORF">Pyn_15731</name>
</gene>
<organism evidence="7 8">
    <name type="scientific">Prunus yedoensis var. nudiflora</name>
    <dbReference type="NCBI Taxonomy" id="2094558"/>
    <lineage>
        <taxon>Eukaryota</taxon>
        <taxon>Viridiplantae</taxon>
        <taxon>Streptophyta</taxon>
        <taxon>Embryophyta</taxon>
        <taxon>Tracheophyta</taxon>
        <taxon>Spermatophyta</taxon>
        <taxon>Magnoliopsida</taxon>
        <taxon>eudicotyledons</taxon>
        <taxon>Gunneridae</taxon>
        <taxon>Pentapetalae</taxon>
        <taxon>rosids</taxon>
        <taxon>fabids</taxon>
        <taxon>Rosales</taxon>
        <taxon>Rosaceae</taxon>
        <taxon>Amygdaloideae</taxon>
        <taxon>Amygdaleae</taxon>
        <taxon>Prunus</taxon>
    </lineage>
</organism>
<dbReference type="AlphaFoldDB" id="A0A314YYI3"/>
<keyword evidence="3" id="KW-0539">Nucleus</keyword>
<evidence type="ECO:0000256" key="2">
    <source>
        <dbReference type="ARBA" id="ARBA00023125"/>
    </source>
</evidence>
<keyword evidence="8" id="KW-1185">Reference proteome</keyword>
<dbReference type="InterPro" id="IPR057625">
    <property type="entry name" value="TPR1-6-like_ubiquitin"/>
</dbReference>
<evidence type="ECO:0000259" key="6">
    <source>
        <dbReference type="PROSITE" id="PS51294"/>
    </source>
</evidence>
<dbReference type="SUPFAM" id="SSF54236">
    <property type="entry name" value="Ubiquitin-like"/>
    <property type="match status" value="1"/>
</dbReference>
<dbReference type="EMBL" id="PJQY01000562">
    <property type="protein sequence ID" value="PQQ09928.1"/>
    <property type="molecule type" value="Genomic_DNA"/>
</dbReference>
<evidence type="ECO:0000256" key="3">
    <source>
        <dbReference type="ARBA" id="ARBA00023242"/>
    </source>
</evidence>
<comment type="caution">
    <text evidence="7">The sequence shown here is derived from an EMBL/GenBank/DDBJ whole genome shotgun (WGS) entry which is preliminary data.</text>
</comment>
<dbReference type="PROSITE" id="PS51294">
    <property type="entry name" value="HTH_MYB"/>
    <property type="match status" value="1"/>
</dbReference>
<dbReference type="Pfam" id="PF23603">
    <property type="entry name" value="Ubiquitin_TPR1"/>
    <property type="match status" value="1"/>
</dbReference>
<feature type="compositionally biased region" description="Polar residues" evidence="4">
    <location>
        <begin position="549"/>
        <end position="563"/>
    </location>
</feature>
<keyword evidence="2" id="KW-0238">DNA-binding</keyword>
<dbReference type="Proteomes" id="UP000250321">
    <property type="component" value="Unassembled WGS sequence"/>
</dbReference>
<evidence type="ECO:0000313" key="7">
    <source>
        <dbReference type="EMBL" id="PQQ09928.1"/>
    </source>
</evidence>
<feature type="compositionally biased region" description="Basic and acidic residues" evidence="4">
    <location>
        <begin position="130"/>
        <end position="160"/>
    </location>
</feature>
<dbReference type="PROSITE" id="PS50090">
    <property type="entry name" value="MYB_LIKE"/>
    <property type="match status" value="1"/>
</dbReference>
<dbReference type="PANTHER" id="PTHR21717">
    <property type="entry name" value="TELOMERIC REPEAT BINDING PROTEIN"/>
    <property type="match status" value="1"/>
</dbReference>
<dbReference type="GO" id="GO:0005634">
    <property type="term" value="C:nucleus"/>
    <property type="evidence" value="ECO:0007669"/>
    <property type="project" value="UniProtKB-SubCell"/>
</dbReference>
<evidence type="ECO:0000256" key="4">
    <source>
        <dbReference type="SAM" id="MobiDB-lite"/>
    </source>
</evidence>
<dbReference type="SUPFAM" id="SSF46689">
    <property type="entry name" value="Homeodomain-like"/>
    <property type="match status" value="1"/>
</dbReference>
<dbReference type="GO" id="GO:0042162">
    <property type="term" value="F:telomeric DNA binding"/>
    <property type="evidence" value="ECO:0007669"/>
    <property type="project" value="UniProtKB-ARBA"/>
</dbReference>
<dbReference type="CDD" id="cd11660">
    <property type="entry name" value="SANT_TRF"/>
    <property type="match status" value="1"/>
</dbReference>
<dbReference type="InterPro" id="IPR001005">
    <property type="entry name" value="SANT/Myb"/>
</dbReference>
<sequence length="724" mass="81171">MERLTRVKNRTDVAQTGVFGDQTEPTFIVEERFWRSGSSHEDVWSEIKLKNEFPRGKGRKAGKLHLRRLDYGFNGYRVPEVPRASRSARGRRPIRKKLEANQIRAFEILASVAGNLLQESEHPLPTNDSCGKDAHFISDDTTKSKQEKGNLSKEDPCERGSCDEQTLLCVGRMQECQQSYTLNGVSHSQENFSYEINRASKSFDHSESIYSNKVFSDSPLSGDSVEEKPRGVLKRKLETGPSKDTSIKDERTQILGNSEDIMKVEGMPPELVSCGHDVKTYFSGDCKNHDPLLCHCANIKVDSRDDDENCVRYAQPLSVAKEFEHPPDAGDEKINNLAASRHWRVAPERRIGGYSRNDGKIRQVYRHGRTCYTHQRSQKIYPFKKRKFFNRMPLTTPDRGFNCQSIFNSPDKRVNSDNYCAEIGPSSSTTGGQVPLKSSDCNVKLSIKSFKVPDLFIEIPATATVGSLKRTVMEAVTSILGDGLHVGILVQGKKVRDDNKTLLQTGISQDDKSHNLGFMLEPKRAKLKYSPRSKDPSLPSGRSRELTRHSASLVSQPGTSSVSPNPPIINFGGCVKRDLNTVPSLPSTSTEKTPQASQALVAVPPISMNALAVVPFHRKSGHPEYVQRRIRRPFSVPEVEALVQAVEKLGTGRWRDVKLRAFDGAKHRTYVDLKDKWKTLVHTARISPQQRRGEPVPQELLDRVLAAHACWSQRHAKQQVKAAV</sequence>
<feature type="domain" description="Myb-like" evidence="5">
    <location>
        <begin position="626"/>
        <end position="681"/>
    </location>
</feature>
<evidence type="ECO:0000256" key="1">
    <source>
        <dbReference type="ARBA" id="ARBA00004123"/>
    </source>
</evidence>
<feature type="domain" description="HTH myb-type" evidence="6">
    <location>
        <begin position="627"/>
        <end position="685"/>
    </location>
</feature>
<name>A0A314YYI3_PRUYE</name>
<reference evidence="7 8" key="1">
    <citation type="submission" date="2018-02" db="EMBL/GenBank/DDBJ databases">
        <title>Draft genome of wild Prunus yedoensis var. nudiflora.</title>
        <authorList>
            <person name="Baek S."/>
            <person name="Kim J.-H."/>
            <person name="Choi K."/>
            <person name="Kim G.-B."/>
            <person name="Cho A."/>
            <person name="Jang H."/>
            <person name="Shin C.-H."/>
            <person name="Yu H.-J."/>
            <person name="Mun J.-H."/>
        </authorList>
    </citation>
    <scope>NUCLEOTIDE SEQUENCE [LARGE SCALE GENOMIC DNA]</scope>
    <source>
        <strain evidence="8">cv. Jeju island</strain>
        <tissue evidence="7">Leaf</tissue>
    </source>
</reference>
<evidence type="ECO:0000313" key="8">
    <source>
        <dbReference type="Proteomes" id="UP000250321"/>
    </source>
</evidence>
<dbReference type="Gene3D" id="1.10.246.220">
    <property type="match status" value="1"/>
</dbReference>
<dbReference type="InterPro" id="IPR017930">
    <property type="entry name" value="Myb_dom"/>
</dbReference>
<accession>A0A314YYI3</accession>